<feature type="domain" description="RDRP core" evidence="3">
    <location>
        <begin position="5"/>
        <end position="108"/>
    </location>
</feature>
<evidence type="ECO:0000259" key="3">
    <source>
        <dbReference type="Pfam" id="PF05183"/>
    </source>
</evidence>
<keyword evidence="1" id="KW-0808">Transferase</keyword>
<comment type="catalytic activity">
    <reaction evidence="1">
        <text>RNA(n) + a ribonucleoside 5'-triphosphate = RNA(n+1) + diphosphate</text>
        <dbReference type="Rhea" id="RHEA:21248"/>
        <dbReference type="Rhea" id="RHEA-COMP:14527"/>
        <dbReference type="Rhea" id="RHEA-COMP:17342"/>
        <dbReference type="ChEBI" id="CHEBI:33019"/>
        <dbReference type="ChEBI" id="CHEBI:61557"/>
        <dbReference type="ChEBI" id="CHEBI:140395"/>
        <dbReference type="EC" id="2.7.7.48"/>
    </reaction>
</comment>
<dbReference type="EMBL" id="UZAF01022181">
    <property type="protein sequence ID" value="VDO83659.1"/>
    <property type="molecule type" value="Genomic_DNA"/>
</dbReference>
<comment type="similarity">
    <text evidence="1">Belongs to the RdRP family.</text>
</comment>
<evidence type="ECO:0000313" key="5">
    <source>
        <dbReference type="Proteomes" id="UP000268014"/>
    </source>
</evidence>
<gene>
    <name evidence="4" type="ORF">HPLM_LOCUS20403</name>
</gene>
<evidence type="ECO:0000313" key="6">
    <source>
        <dbReference type="WBParaSite" id="HPLM_0002041101-mRNA-1"/>
    </source>
</evidence>
<keyword evidence="1" id="KW-0694">RNA-binding</keyword>
<keyword evidence="5" id="KW-1185">Reference proteome</keyword>
<dbReference type="GO" id="GO:0031380">
    <property type="term" value="C:nuclear RNA-directed RNA polymerase complex"/>
    <property type="evidence" value="ECO:0007669"/>
    <property type="project" value="TreeGrafter"/>
</dbReference>
<dbReference type="PANTHER" id="PTHR23079:SF57">
    <property type="entry name" value="RNA-DIRECTED RNA POLYMERASE"/>
    <property type="match status" value="1"/>
</dbReference>
<organism evidence="6">
    <name type="scientific">Haemonchus placei</name>
    <name type="common">Barber's pole worm</name>
    <dbReference type="NCBI Taxonomy" id="6290"/>
    <lineage>
        <taxon>Eukaryota</taxon>
        <taxon>Metazoa</taxon>
        <taxon>Ecdysozoa</taxon>
        <taxon>Nematoda</taxon>
        <taxon>Chromadorea</taxon>
        <taxon>Rhabditida</taxon>
        <taxon>Rhabditina</taxon>
        <taxon>Rhabditomorpha</taxon>
        <taxon>Strongyloidea</taxon>
        <taxon>Trichostrongylidae</taxon>
        <taxon>Haemonchus</taxon>
    </lineage>
</organism>
<dbReference type="AlphaFoldDB" id="A0A0N4X7R9"/>
<keyword evidence="1" id="KW-0548">Nucleotidyltransferase</keyword>
<proteinExistence type="inferred from homology"/>
<dbReference type="Proteomes" id="UP000268014">
    <property type="component" value="Unassembled WGS sequence"/>
</dbReference>
<dbReference type="GO" id="GO:0030422">
    <property type="term" value="P:siRNA processing"/>
    <property type="evidence" value="ECO:0007669"/>
    <property type="project" value="TreeGrafter"/>
</dbReference>
<dbReference type="Pfam" id="PF05183">
    <property type="entry name" value="RdRP"/>
    <property type="match status" value="1"/>
</dbReference>
<protein>
    <recommendedName>
        <fullName evidence="1">RNA-dependent RNA polymerase</fullName>
        <ecNumber evidence="1">2.7.7.48</ecNumber>
    </recommendedName>
</protein>
<dbReference type="WBParaSite" id="HPLM_0002041101-mRNA-1">
    <property type="protein sequence ID" value="HPLM_0002041101-mRNA-1"/>
    <property type="gene ID" value="HPLM_0002041101"/>
</dbReference>
<dbReference type="InterPro" id="IPR007855">
    <property type="entry name" value="RDRP"/>
</dbReference>
<dbReference type="GO" id="GO:0003723">
    <property type="term" value="F:RNA binding"/>
    <property type="evidence" value="ECO:0007669"/>
    <property type="project" value="UniProtKB-KW"/>
</dbReference>
<keyword evidence="1" id="KW-0696">RNA-directed RNA polymerase</keyword>
<reference evidence="4 5" key="2">
    <citation type="submission" date="2018-11" db="EMBL/GenBank/DDBJ databases">
        <authorList>
            <consortium name="Pathogen Informatics"/>
        </authorList>
    </citation>
    <scope>NUCLEOTIDE SEQUENCE [LARGE SCALE GENOMIC DNA]</scope>
    <source>
        <strain evidence="4 5">MHpl1</strain>
    </source>
</reference>
<sequence>MRTSKTSEYLIKETLGNYLRHGVYVADRWFGYLGSSNSQMRDSGAYFMEKSSRTERKDYEKEHNRSPPPEWQPKIDKARLQLGRFEEMESIPKLMARLGQCFTQSKVCCVLFRGY</sequence>
<evidence type="ECO:0000256" key="2">
    <source>
        <dbReference type="SAM" id="MobiDB-lite"/>
    </source>
</evidence>
<feature type="compositionally biased region" description="Basic and acidic residues" evidence="2">
    <location>
        <begin position="52"/>
        <end position="65"/>
    </location>
</feature>
<dbReference type="InterPro" id="IPR057596">
    <property type="entry name" value="RDRP_core"/>
</dbReference>
<dbReference type="GO" id="GO:0003968">
    <property type="term" value="F:RNA-directed RNA polymerase activity"/>
    <property type="evidence" value="ECO:0007669"/>
    <property type="project" value="UniProtKB-KW"/>
</dbReference>
<feature type="region of interest" description="Disordered" evidence="2">
    <location>
        <begin position="52"/>
        <end position="73"/>
    </location>
</feature>
<dbReference type="OrthoDB" id="5846952at2759"/>
<dbReference type="STRING" id="6290.A0A0N4X7R9"/>
<dbReference type="OMA" id="YFMESGT"/>
<accession>A0A0N4X7R9</accession>
<name>A0A0N4X7R9_HAEPC</name>
<reference evidence="6" key="1">
    <citation type="submission" date="2017-02" db="UniProtKB">
        <authorList>
            <consortium name="WormBaseParasite"/>
        </authorList>
    </citation>
    <scope>IDENTIFICATION</scope>
</reference>
<dbReference type="EC" id="2.7.7.48" evidence="1"/>
<dbReference type="PANTHER" id="PTHR23079">
    <property type="entry name" value="RNA-DEPENDENT RNA POLYMERASE"/>
    <property type="match status" value="1"/>
</dbReference>
<evidence type="ECO:0000256" key="1">
    <source>
        <dbReference type="RuleBase" id="RU363098"/>
    </source>
</evidence>
<evidence type="ECO:0000313" key="4">
    <source>
        <dbReference type="EMBL" id="VDO83659.1"/>
    </source>
</evidence>